<dbReference type="InterPro" id="IPR002401">
    <property type="entry name" value="Cyt_P450_E_grp-I"/>
</dbReference>
<keyword evidence="9 14" id="KW-0560">Oxidoreductase</keyword>
<sequence length="391" mass="44072">MPYDEHWRRARRLFWQYFQPSVVDQWHTSQNLEARRLLRNLLEKPADVEDVAKLAITRSLLSTAYGLPAKDAGKRFVQLLNEIEDGLTEAYSPKVLALPWLRRLPAWCPGGYWQRQLVSWMHLARKALELPFEAAQDAMDRGNAKLAMLSKLSDTLDENESEFTTTLTKNVTATTFLAGTDTTVGTLLGFLCAILLYPEVQKRAQEELDVVVGPDRLPQFTDRASLPYINAVVKEALRWHNITPFGVPHSCTAEDEYRGRTIPKGATVMVNVWGILHDPEHYPNPETFEPDRFLKDGKLNEDVLDPATVMFGYGRRICPGRHFAENSLFINIACLLHVFDIMPAVDEHGSAIPVRYRVSSGLASTVEPFKCSVHARSAAAELLVCDGPEVE</sequence>
<gene>
    <name evidence="15" type="ORF">ONZ51_g9809</name>
</gene>
<protein>
    <recommendedName>
        <fullName evidence="17">Cytochrome P450</fullName>
    </recommendedName>
</protein>
<dbReference type="AlphaFoldDB" id="A0AAD7X5C5"/>
<dbReference type="CDD" id="cd11065">
    <property type="entry name" value="CYP64-like"/>
    <property type="match status" value="1"/>
</dbReference>
<evidence type="ECO:0000256" key="9">
    <source>
        <dbReference type="ARBA" id="ARBA00023002"/>
    </source>
</evidence>
<dbReference type="EMBL" id="JAPEVG010000352">
    <property type="protein sequence ID" value="KAJ8468167.1"/>
    <property type="molecule type" value="Genomic_DNA"/>
</dbReference>
<evidence type="ECO:0000256" key="4">
    <source>
        <dbReference type="ARBA" id="ARBA00010617"/>
    </source>
</evidence>
<dbReference type="SUPFAM" id="SSF48264">
    <property type="entry name" value="Cytochrome P450"/>
    <property type="match status" value="1"/>
</dbReference>
<evidence type="ECO:0000256" key="12">
    <source>
        <dbReference type="ARBA" id="ARBA00023136"/>
    </source>
</evidence>
<evidence type="ECO:0000256" key="5">
    <source>
        <dbReference type="ARBA" id="ARBA00022617"/>
    </source>
</evidence>
<evidence type="ECO:0000313" key="16">
    <source>
        <dbReference type="Proteomes" id="UP001215151"/>
    </source>
</evidence>
<dbReference type="PANTHER" id="PTHR46300">
    <property type="entry name" value="P450, PUTATIVE (EUROFUNG)-RELATED-RELATED"/>
    <property type="match status" value="1"/>
</dbReference>
<organism evidence="15 16">
    <name type="scientific">Trametes cubensis</name>
    <dbReference type="NCBI Taxonomy" id="1111947"/>
    <lineage>
        <taxon>Eukaryota</taxon>
        <taxon>Fungi</taxon>
        <taxon>Dikarya</taxon>
        <taxon>Basidiomycota</taxon>
        <taxon>Agaricomycotina</taxon>
        <taxon>Agaricomycetes</taxon>
        <taxon>Polyporales</taxon>
        <taxon>Polyporaceae</taxon>
        <taxon>Trametes</taxon>
    </lineage>
</organism>
<dbReference type="GO" id="GO:0005506">
    <property type="term" value="F:iron ion binding"/>
    <property type="evidence" value="ECO:0007669"/>
    <property type="project" value="InterPro"/>
</dbReference>
<dbReference type="GO" id="GO:0016020">
    <property type="term" value="C:membrane"/>
    <property type="evidence" value="ECO:0007669"/>
    <property type="project" value="UniProtKB-SubCell"/>
</dbReference>
<dbReference type="PROSITE" id="PS00086">
    <property type="entry name" value="CYTOCHROME_P450"/>
    <property type="match status" value="1"/>
</dbReference>
<dbReference type="Pfam" id="PF00067">
    <property type="entry name" value="p450"/>
    <property type="match status" value="1"/>
</dbReference>
<evidence type="ECO:0000313" key="15">
    <source>
        <dbReference type="EMBL" id="KAJ8468167.1"/>
    </source>
</evidence>
<keyword evidence="12" id="KW-0472">Membrane</keyword>
<evidence type="ECO:0000256" key="2">
    <source>
        <dbReference type="ARBA" id="ARBA00004167"/>
    </source>
</evidence>
<dbReference type="GO" id="GO:0016705">
    <property type="term" value="F:oxidoreductase activity, acting on paired donors, with incorporation or reduction of molecular oxygen"/>
    <property type="evidence" value="ECO:0007669"/>
    <property type="project" value="InterPro"/>
</dbReference>
<keyword evidence="7 13" id="KW-0479">Metal-binding</keyword>
<keyword evidence="10 13" id="KW-0408">Iron</keyword>
<dbReference type="InterPro" id="IPR036396">
    <property type="entry name" value="Cyt_P450_sf"/>
</dbReference>
<dbReference type="PANTHER" id="PTHR46300:SF7">
    <property type="entry name" value="P450, PUTATIVE (EUROFUNG)-RELATED"/>
    <property type="match status" value="1"/>
</dbReference>
<evidence type="ECO:0008006" key="17">
    <source>
        <dbReference type="Google" id="ProtNLM"/>
    </source>
</evidence>
<proteinExistence type="inferred from homology"/>
<feature type="binding site" description="axial binding residue" evidence="13">
    <location>
        <position position="318"/>
    </location>
    <ligand>
        <name>heme</name>
        <dbReference type="ChEBI" id="CHEBI:30413"/>
    </ligand>
    <ligandPart>
        <name>Fe</name>
        <dbReference type="ChEBI" id="CHEBI:18248"/>
    </ligandPart>
</feature>
<dbReference type="PRINTS" id="PR00463">
    <property type="entry name" value="EP450I"/>
</dbReference>
<keyword evidence="5 13" id="KW-0349">Heme</keyword>
<dbReference type="GO" id="GO:0020037">
    <property type="term" value="F:heme binding"/>
    <property type="evidence" value="ECO:0007669"/>
    <property type="project" value="InterPro"/>
</dbReference>
<keyword evidence="11 14" id="KW-0503">Monooxygenase</keyword>
<evidence type="ECO:0000256" key="13">
    <source>
        <dbReference type="PIRSR" id="PIRSR602401-1"/>
    </source>
</evidence>
<evidence type="ECO:0000256" key="1">
    <source>
        <dbReference type="ARBA" id="ARBA00001971"/>
    </source>
</evidence>
<dbReference type="InterPro" id="IPR050364">
    <property type="entry name" value="Cytochrome_P450_fung"/>
</dbReference>
<name>A0AAD7X5C5_9APHY</name>
<keyword evidence="8" id="KW-1133">Transmembrane helix</keyword>
<comment type="subcellular location">
    <subcellularLocation>
        <location evidence="2">Membrane</location>
        <topology evidence="2">Single-pass membrane protein</topology>
    </subcellularLocation>
</comment>
<dbReference type="Gene3D" id="1.10.630.10">
    <property type="entry name" value="Cytochrome P450"/>
    <property type="match status" value="1"/>
</dbReference>
<accession>A0AAD7X5C5</accession>
<evidence type="ECO:0000256" key="10">
    <source>
        <dbReference type="ARBA" id="ARBA00023004"/>
    </source>
</evidence>
<evidence type="ECO:0000256" key="6">
    <source>
        <dbReference type="ARBA" id="ARBA00022692"/>
    </source>
</evidence>
<keyword evidence="6" id="KW-0812">Transmembrane</keyword>
<comment type="similarity">
    <text evidence="4 14">Belongs to the cytochrome P450 family.</text>
</comment>
<dbReference type="InterPro" id="IPR001128">
    <property type="entry name" value="Cyt_P450"/>
</dbReference>
<keyword evidence="16" id="KW-1185">Reference proteome</keyword>
<reference evidence="15" key="1">
    <citation type="submission" date="2022-11" db="EMBL/GenBank/DDBJ databases">
        <title>Genome Sequence of Cubamyces cubensis.</title>
        <authorList>
            <person name="Buettner E."/>
        </authorList>
    </citation>
    <scope>NUCLEOTIDE SEQUENCE</scope>
    <source>
        <strain evidence="15">MPL-01</strain>
    </source>
</reference>
<evidence type="ECO:0000256" key="14">
    <source>
        <dbReference type="RuleBase" id="RU000461"/>
    </source>
</evidence>
<dbReference type="InterPro" id="IPR017972">
    <property type="entry name" value="Cyt_P450_CS"/>
</dbReference>
<evidence type="ECO:0000256" key="7">
    <source>
        <dbReference type="ARBA" id="ARBA00022723"/>
    </source>
</evidence>
<dbReference type="GO" id="GO:0004497">
    <property type="term" value="F:monooxygenase activity"/>
    <property type="evidence" value="ECO:0007669"/>
    <property type="project" value="UniProtKB-KW"/>
</dbReference>
<evidence type="ECO:0000256" key="3">
    <source>
        <dbReference type="ARBA" id="ARBA00005179"/>
    </source>
</evidence>
<evidence type="ECO:0000256" key="11">
    <source>
        <dbReference type="ARBA" id="ARBA00023033"/>
    </source>
</evidence>
<comment type="caution">
    <text evidence="15">The sequence shown here is derived from an EMBL/GenBank/DDBJ whole genome shotgun (WGS) entry which is preliminary data.</text>
</comment>
<evidence type="ECO:0000256" key="8">
    <source>
        <dbReference type="ARBA" id="ARBA00022989"/>
    </source>
</evidence>
<comment type="cofactor">
    <cofactor evidence="1 13">
        <name>heme</name>
        <dbReference type="ChEBI" id="CHEBI:30413"/>
    </cofactor>
</comment>
<dbReference type="PRINTS" id="PR00385">
    <property type="entry name" value="P450"/>
</dbReference>
<comment type="pathway">
    <text evidence="3">Secondary metabolite biosynthesis.</text>
</comment>
<dbReference type="Proteomes" id="UP001215151">
    <property type="component" value="Unassembled WGS sequence"/>
</dbReference>